<evidence type="ECO:0000256" key="5">
    <source>
        <dbReference type="ARBA" id="ARBA00022963"/>
    </source>
</evidence>
<evidence type="ECO:0000256" key="6">
    <source>
        <dbReference type="ARBA" id="ARBA00023098"/>
    </source>
</evidence>
<keyword evidence="6" id="KW-0443">Lipid metabolism</keyword>
<dbReference type="CDD" id="cd09129">
    <property type="entry name" value="PLDc_unchar2_1"/>
    <property type="match status" value="1"/>
</dbReference>
<dbReference type="EMBL" id="PIPL01000001">
    <property type="protein sequence ID" value="RUO26905.1"/>
    <property type="molecule type" value="Genomic_DNA"/>
</dbReference>
<evidence type="ECO:0000256" key="2">
    <source>
        <dbReference type="ARBA" id="ARBA00008664"/>
    </source>
</evidence>
<dbReference type="EC" id="3.1.4.4" evidence="3"/>
<dbReference type="SUPFAM" id="SSF56024">
    <property type="entry name" value="Phospholipase D/nuclease"/>
    <property type="match status" value="2"/>
</dbReference>
<reference evidence="8 9" key="1">
    <citation type="journal article" date="2011" name="Front. Microbiol.">
        <title>Genomic signatures of strain selection and enhancement in Bacillus atrophaeus var. globigii, a historical biowarfare simulant.</title>
        <authorList>
            <person name="Gibbons H.S."/>
            <person name="Broomall S.M."/>
            <person name="McNew L.A."/>
            <person name="Daligault H."/>
            <person name="Chapman C."/>
            <person name="Bruce D."/>
            <person name="Karavis M."/>
            <person name="Krepps M."/>
            <person name="McGregor P.A."/>
            <person name="Hong C."/>
            <person name="Park K.H."/>
            <person name="Akmal A."/>
            <person name="Feldman A."/>
            <person name="Lin J.S."/>
            <person name="Chang W.E."/>
            <person name="Higgs B.W."/>
            <person name="Demirev P."/>
            <person name="Lindquist J."/>
            <person name="Liem A."/>
            <person name="Fochler E."/>
            <person name="Read T.D."/>
            <person name="Tapia R."/>
            <person name="Johnson S."/>
            <person name="Bishop-Lilly K.A."/>
            <person name="Detter C."/>
            <person name="Han C."/>
            <person name="Sozhamannan S."/>
            <person name="Rosenzweig C.N."/>
            <person name="Skowronski E.W."/>
        </authorList>
    </citation>
    <scope>NUCLEOTIDE SEQUENCE [LARGE SCALE GENOMIC DNA]</scope>
    <source>
        <strain evidence="8 9">MLST1</strain>
    </source>
</reference>
<keyword evidence="9" id="KW-1185">Reference proteome</keyword>
<comment type="similarity">
    <text evidence="2">Belongs to the phospholipase D family.</text>
</comment>
<dbReference type="GO" id="GO:0004630">
    <property type="term" value="F:phospholipase D activity"/>
    <property type="evidence" value="ECO:0007669"/>
    <property type="project" value="UniProtKB-EC"/>
</dbReference>
<name>A0A432WA47_9GAMM</name>
<dbReference type="GO" id="GO:0016042">
    <property type="term" value="P:lipid catabolic process"/>
    <property type="evidence" value="ECO:0007669"/>
    <property type="project" value="UniProtKB-KW"/>
</dbReference>
<dbReference type="PANTHER" id="PTHR43856">
    <property type="entry name" value="CARDIOLIPIN HYDROLASE"/>
    <property type="match status" value="1"/>
</dbReference>
<dbReference type="GO" id="GO:0016891">
    <property type="term" value="F:RNA endonuclease activity producing 5'-phosphomonoesters, hydrolytic mechanism"/>
    <property type="evidence" value="ECO:0007669"/>
    <property type="project" value="TreeGrafter"/>
</dbReference>
<dbReference type="OrthoDB" id="92272at2"/>
<dbReference type="RefSeq" id="WP_126803718.1">
    <property type="nucleotide sequence ID" value="NZ_PIPL01000001.1"/>
</dbReference>
<accession>A0A432WA47</accession>
<dbReference type="Pfam" id="PF13091">
    <property type="entry name" value="PLDc_2"/>
    <property type="match status" value="1"/>
</dbReference>
<protein>
    <recommendedName>
        <fullName evidence="3">phospholipase D</fullName>
        <ecNumber evidence="3">3.1.4.4</ecNumber>
    </recommendedName>
</protein>
<dbReference type="AlphaFoldDB" id="A0A432WA47"/>
<comment type="catalytic activity">
    <reaction evidence="1">
        <text>a 1,2-diacyl-sn-glycero-3-phosphocholine + H2O = a 1,2-diacyl-sn-glycero-3-phosphate + choline + H(+)</text>
        <dbReference type="Rhea" id="RHEA:14445"/>
        <dbReference type="ChEBI" id="CHEBI:15354"/>
        <dbReference type="ChEBI" id="CHEBI:15377"/>
        <dbReference type="ChEBI" id="CHEBI:15378"/>
        <dbReference type="ChEBI" id="CHEBI:57643"/>
        <dbReference type="ChEBI" id="CHEBI:58608"/>
        <dbReference type="EC" id="3.1.4.4"/>
    </reaction>
</comment>
<dbReference type="InterPro" id="IPR025202">
    <property type="entry name" value="PLD-like_dom"/>
</dbReference>
<organism evidence="8 9">
    <name type="scientific">Aliidiomarina minuta</name>
    <dbReference type="NCBI Taxonomy" id="880057"/>
    <lineage>
        <taxon>Bacteria</taxon>
        <taxon>Pseudomonadati</taxon>
        <taxon>Pseudomonadota</taxon>
        <taxon>Gammaproteobacteria</taxon>
        <taxon>Alteromonadales</taxon>
        <taxon>Idiomarinaceae</taxon>
        <taxon>Aliidiomarina</taxon>
    </lineage>
</organism>
<evidence type="ECO:0000256" key="1">
    <source>
        <dbReference type="ARBA" id="ARBA00000798"/>
    </source>
</evidence>
<comment type="caution">
    <text evidence="8">The sequence shown here is derived from an EMBL/GenBank/DDBJ whole genome shotgun (WGS) entry which is preliminary data.</text>
</comment>
<dbReference type="GO" id="GO:0006793">
    <property type="term" value="P:phosphorus metabolic process"/>
    <property type="evidence" value="ECO:0007669"/>
    <property type="project" value="UniProtKB-ARBA"/>
</dbReference>
<dbReference type="Gene3D" id="3.30.870.10">
    <property type="entry name" value="Endonuclease Chain A"/>
    <property type="match status" value="2"/>
</dbReference>
<evidence type="ECO:0000313" key="9">
    <source>
        <dbReference type="Proteomes" id="UP000288293"/>
    </source>
</evidence>
<gene>
    <name evidence="8" type="ORF">CWE09_09500</name>
</gene>
<proteinExistence type="inferred from homology"/>
<sequence>MRNQKKLIIMLLLLVLVIVGVYQVHKPLPAGLNFEGPPRSATDVEFLADITYTDTNGERQIEQQIFDTVFEMIAEARKFVLVDMFLFNDFKADERGAYRPLATELTEALIAQKDRYPDLEVWVISDPLNNVYGGRTSAHFEQLREADIPVVITDLTRLRDSNPLYSAFWRPFIQPFGNSEGGILPNPFGEGRVSLRSYLKLLNFKANHRKLVITDNNNQLTALVTSANPHDPSSAHGNVALRFSGPAAWDLLASEAAVLNFSGRSAPETDLQPMEPPPNSDVTVQVVTERAVERTLLRIINEAVSGEKLDLAIFYLSDRHVVRALQDAVTRGVQVRVLLDPNKEAFGHEKIGVPNLPVAQELNGAGVSVRWCDTQDEQCHSKWLLYRDNEGRAEMLLGSTNFTRRNLHNLNLETSVVLRGEIETESLQQGLRWFEDQWSNREDRQFSVDYATYAEESLWLRFLYRTMEATGISTF</sequence>
<keyword evidence="5" id="KW-0442">Lipid degradation</keyword>
<evidence type="ECO:0000256" key="4">
    <source>
        <dbReference type="ARBA" id="ARBA00022801"/>
    </source>
</evidence>
<evidence type="ECO:0000259" key="7">
    <source>
        <dbReference type="PROSITE" id="PS50035"/>
    </source>
</evidence>
<evidence type="ECO:0000256" key="3">
    <source>
        <dbReference type="ARBA" id="ARBA00012027"/>
    </source>
</evidence>
<evidence type="ECO:0000313" key="8">
    <source>
        <dbReference type="EMBL" id="RUO26905.1"/>
    </source>
</evidence>
<keyword evidence="4" id="KW-0378">Hydrolase</keyword>
<dbReference type="Proteomes" id="UP000288293">
    <property type="component" value="Unassembled WGS sequence"/>
</dbReference>
<dbReference type="PROSITE" id="PS50035">
    <property type="entry name" value="PLD"/>
    <property type="match status" value="1"/>
</dbReference>
<feature type="domain" description="PLD phosphodiesterase" evidence="7">
    <location>
        <begin position="203"/>
        <end position="233"/>
    </location>
</feature>
<dbReference type="InterPro" id="IPR001736">
    <property type="entry name" value="PLipase_D/transphosphatidylase"/>
</dbReference>
<dbReference type="PANTHER" id="PTHR43856:SF1">
    <property type="entry name" value="MITOCHONDRIAL CARDIOLIPIN HYDROLASE"/>
    <property type="match status" value="1"/>
</dbReference>
<dbReference type="InterPro" id="IPR051406">
    <property type="entry name" value="PLD_domain"/>
</dbReference>